<evidence type="ECO:0000313" key="3">
    <source>
        <dbReference type="Proteomes" id="UP000292702"/>
    </source>
</evidence>
<name>A0A4R0RHB6_9APHY</name>
<reference evidence="2 3" key="1">
    <citation type="submission" date="2018-11" db="EMBL/GenBank/DDBJ databases">
        <title>Genome assembly of Steccherinum ochraceum LE-BIN_3174, the white-rot fungus of the Steccherinaceae family (The Residual Polyporoid clade, Polyporales, Basidiomycota).</title>
        <authorList>
            <person name="Fedorova T.V."/>
            <person name="Glazunova O.A."/>
            <person name="Landesman E.O."/>
            <person name="Moiseenko K.V."/>
            <person name="Psurtseva N.V."/>
            <person name="Savinova O.S."/>
            <person name="Shakhova N.V."/>
            <person name="Tyazhelova T.V."/>
            <person name="Vasina D.V."/>
        </authorList>
    </citation>
    <scope>NUCLEOTIDE SEQUENCE [LARGE SCALE GENOMIC DNA]</scope>
    <source>
        <strain evidence="2 3">LE-BIN_3174</strain>
    </source>
</reference>
<proteinExistence type="predicted"/>
<sequence>MDSQETLIDFSLLAQQSHTGLTVFEFAVDNMNNTRIFLRGNRYLSYVVESNRDNTETNVYRVDGQAVRTRIALIERGNLLPAKITLADAAPIRLSRWLQTRTLRDFPATMAAGDINYIWKKNMVDQLRMVAEDDPATPVAWFHRSRRETVDDQQVVHPATLVITQDADDSLLFVDVDCMDTQLTLVDFDAPLPERSARTVLSFTRDSLLNSTLRISGTDSTVYVIKTNATSSRTIVSRMIPGSSEGVAEVVKIERNDILPSKITFEGALPMKTSTWLKKQTFSDPARPDDRSVQYVWKPTNGREIALYIADMPFRPIAWFRSSIPLVEPATLSLQPEAEPIQDAVIASLIVVEQKYRVLNKRGALNATRMPILLS</sequence>
<dbReference type="AlphaFoldDB" id="A0A4R0RHB6"/>
<protein>
    <recommendedName>
        <fullName evidence="1">DUF6593 domain-containing protein</fullName>
    </recommendedName>
</protein>
<dbReference type="Proteomes" id="UP000292702">
    <property type="component" value="Unassembled WGS sequence"/>
</dbReference>
<evidence type="ECO:0000259" key="1">
    <source>
        <dbReference type="Pfam" id="PF20236"/>
    </source>
</evidence>
<feature type="domain" description="DUF6593" evidence="1">
    <location>
        <begin position="206"/>
        <end position="357"/>
    </location>
</feature>
<accession>A0A4R0RHB6</accession>
<evidence type="ECO:0000313" key="2">
    <source>
        <dbReference type="EMBL" id="TCD64189.1"/>
    </source>
</evidence>
<dbReference type="InterPro" id="IPR046528">
    <property type="entry name" value="DUF6593"/>
</dbReference>
<keyword evidence="3" id="KW-1185">Reference proteome</keyword>
<gene>
    <name evidence="2" type="ORF">EIP91_004465</name>
</gene>
<dbReference type="OrthoDB" id="3256331at2759"/>
<dbReference type="EMBL" id="RWJN01000251">
    <property type="protein sequence ID" value="TCD64189.1"/>
    <property type="molecule type" value="Genomic_DNA"/>
</dbReference>
<comment type="caution">
    <text evidence="2">The sequence shown here is derived from an EMBL/GenBank/DDBJ whole genome shotgun (WGS) entry which is preliminary data.</text>
</comment>
<feature type="domain" description="DUF6593" evidence="1">
    <location>
        <begin position="29"/>
        <end position="164"/>
    </location>
</feature>
<organism evidence="2 3">
    <name type="scientific">Steccherinum ochraceum</name>
    <dbReference type="NCBI Taxonomy" id="92696"/>
    <lineage>
        <taxon>Eukaryota</taxon>
        <taxon>Fungi</taxon>
        <taxon>Dikarya</taxon>
        <taxon>Basidiomycota</taxon>
        <taxon>Agaricomycotina</taxon>
        <taxon>Agaricomycetes</taxon>
        <taxon>Polyporales</taxon>
        <taxon>Steccherinaceae</taxon>
        <taxon>Steccherinum</taxon>
    </lineage>
</organism>
<dbReference type="Pfam" id="PF20236">
    <property type="entry name" value="DUF6593"/>
    <property type="match status" value="2"/>
</dbReference>